<comment type="caution">
    <text evidence="5">The sequence shown here is derived from an EMBL/GenBank/DDBJ whole genome shotgun (WGS) entry which is preliminary data.</text>
</comment>
<keyword evidence="4" id="KW-0812">Transmembrane</keyword>
<sequence length="499" mass="57134">MFSPREQASGSSTAVNHYNLLPSHGRDVSRSPSKWPSIRVSPRTRLRDILLCLLPRRRRIIQFLLGLILLYVLFILRVHHWILSIHLEYPPLYEQYIENELALPQHDPDLPFPEGREGRYLFVASHIEEYGWGNYMQELVLNAYLAHRSGRAFVFDNYTWNRHGPEYSVHFGKIIPSRIPLTALLAGPIIGEPFPDGDSSPRAVHQTYFNEVCPNPTKLDGKEITDPYLWDSTDVLVEKLLEKFESVDDRCIEIVEGSGSLFPVVLFGSINVLGTWPDLAQSPILTAFRWSHIVESGFSRNLPFIYTTTITTRDAIPTYPYTTLPGLLVLQLRRGDYVRHCKRLFGWSANWEAFNSFPQFPDQFDPEMDPDTGVAVSYDTYMKRCYPTPTQIAARVQEILDTSAGNALDSVYIMTNGDEGFIEEVKDALKPLRKWNLVKSSRDLVVDHEQRYIKQAIDMLIGLRADVIIGNGWSSMSSNVAMLRMALLPDLSPDHTRYW</sequence>
<evidence type="ECO:0000256" key="4">
    <source>
        <dbReference type="SAM" id="Phobius"/>
    </source>
</evidence>
<keyword evidence="3" id="KW-0119">Carbohydrate metabolism</keyword>
<dbReference type="AlphaFoldDB" id="A0A8K0USP6"/>
<keyword evidence="4" id="KW-1133">Transmembrane helix</keyword>
<evidence type="ECO:0000256" key="1">
    <source>
        <dbReference type="ARBA" id="ARBA00022679"/>
    </source>
</evidence>
<proteinExistence type="predicted"/>
<organism evidence="5 6">
    <name type="scientific">Cristinia sonorae</name>
    <dbReference type="NCBI Taxonomy" id="1940300"/>
    <lineage>
        <taxon>Eukaryota</taxon>
        <taxon>Fungi</taxon>
        <taxon>Dikarya</taxon>
        <taxon>Basidiomycota</taxon>
        <taxon>Agaricomycotina</taxon>
        <taxon>Agaricomycetes</taxon>
        <taxon>Agaricomycetidae</taxon>
        <taxon>Agaricales</taxon>
        <taxon>Pleurotineae</taxon>
        <taxon>Stephanosporaceae</taxon>
        <taxon>Cristinia</taxon>
    </lineage>
</organism>
<keyword evidence="4" id="KW-0472">Membrane</keyword>
<keyword evidence="6" id="KW-1185">Reference proteome</keyword>
<dbReference type="InterPro" id="IPR019378">
    <property type="entry name" value="GDP-Fuc_O-FucTrfase"/>
</dbReference>
<reference evidence="5" key="1">
    <citation type="journal article" date="2021" name="New Phytol.">
        <title>Evolutionary innovations through gain and loss of genes in the ectomycorrhizal Boletales.</title>
        <authorList>
            <person name="Wu G."/>
            <person name="Miyauchi S."/>
            <person name="Morin E."/>
            <person name="Kuo A."/>
            <person name="Drula E."/>
            <person name="Varga T."/>
            <person name="Kohler A."/>
            <person name="Feng B."/>
            <person name="Cao Y."/>
            <person name="Lipzen A."/>
            <person name="Daum C."/>
            <person name="Hundley H."/>
            <person name="Pangilinan J."/>
            <person name="Johnson J."/>
            <person name="Barry K."/>
            <person name="LaButti K."/>
            <person name="Ng V."/>
            <person name="Ahrendt S."/>
            <person name="Min B."/>
            <person name="Choi I.G."/>
            <person name="Park H."/>
            <person name="Plett J.M."/>
            <person name="Magnuson J."/>
            <person name="Spatafora J.W."/>
            <person name="Nagy L.G."/>
            <person name="Henrissat B."/>
            <person name="Grigoriev I.V."/>
            <person name="Yang Z.L."/>
            <person name="Xu J."/>
            <person name="Martin F.M."/>
        </authorList>
    </citation>
    <scope>NUCLEOTIDE SEQUENCE</scope>
    <source>
        <strain evidence="5">KKN 215</strain>
    </source>
</reference>
<dbReference type="CDD" id="cd11296">
    <property type="entry name" value="O-FucT_like"/>
    <property type="match status" value="1"/>
</dbReference>
<gene>
    <name evidence="5" type="ORF">BXZ70DRAFT_66216</name>
</gene>
<dbReference type="Pfam" id="PF10250">
    <property type="entry name" value="O-FucT"/>
    <property type="match status" value="1"/>
</dbReference>
<dbReference type="Gene3D" id="3.40.50.11350">
    <property type="match status" value="1"/>
</dbReference>
<evidence type="ECO:0000256" key="3">
    <source>
        <dbReference type="ARBA" id="ARBA00023277"/>
    </source>
</evidence>
<evidence type="ECO:0000256" key="2">
    <source>
        <dbReference type="ARBA" id="ARBA00023253"/>
    </source>
</evidence>
<dbReference type="OrthoDB" id="2559662at2759"/>
<keyword evidence="1" id="KW-0808">Transferase</keyword>
<name>A0A8K0USP6_9AGAR</name>
<feature type="transmembrane region" description="Helical" evidence="4">
    <location>
        <begin position="63"/>
        <end position="83"/>
    </location>
</feature>
<accession>A0A8K0USP6</accession>
<protein>
    <submittedName>
        <fullName evidence="5">Uncharacterized protein</fullName>
    </submittedName>
</protein>
<dbReference type="GO" id="GO:0016740">
    <property type="term" value="F:transferase activity"/>
    <property type="evidence" value="ECO:0007669"/>
    <property type="project" value="UniProtKB-KW"/>
</dbReference>
<dbReference type="GO" id="GO:0006004">
    <property type="term" value="P:fucose metabolic process"/>
    <property type="evidence" value="ECO:0007669"/>
    <property type="project" value="UniProtKB-KW"/>
</dbReference>
<dbReference type="Proteomes" id="UP000813824">
    <property type="component" value="Unassembled WGS sequence"/>
</dbReference>
<keyword evidence="2" id="KW-0294">Fucose metabolism</keyword>
<evidence type="ECO:0000313" key="6">
    <source>
        <dbReference type="Proteomes" id="UP000813824"/>
    </source>
</evidence>
<evidence type="ECO:0000313" key="5">
    <source>
        <dbReference type="EMBL" id="KAH8102286.1"/>
    </source>
</evidence>
<dbReference type="EMBL" id="JAEVFJ010000010">
    <property type="protein sequence ID" value="KAH8102286.1"/>
    <property type="molecule type" value="Genomic_DNA"/>
</dbReference>